<dbReference type="Proteomes" id="UP001472866">
    <property type="component" value="Chromosome 19"/>
</dbReference>
<dbReference type="EMBL" id="CP151519">
    <property type="protein sequence ID" value="WZN67300.1"/>
    <property type="molecule type" value="Genomic_DNA"/>
</dbReference>
<dbReference type="PANTHER" id="PTHR46586:SF3">
    <property type="entry name" value="ANKYRIN REPEAT-CONTAINING PROTEIN"/>
    <property type="match status" value="1"/>
</dbReference>
<sequence length="306" mass="35196">MARGAAEPSAKRAKVDEADNEEDLVRRKEEVVRLLERARKGKDLSSHPRAEKELMDLCARLEAKNEERLRRLPPELWEKIDLQQNVQQNDVLALAMTCRFFRDTTKEEGRELKTSVTRDSTSHSLDWYRFADDFPENVPGCLEWVRAQDPPHRWNVVTCEQAAREGDLELLEWLRAQDPPCPWNESTCASAAEGGHLDVLRWVRAQDPPCPWDAETCYWAAAGGHLDVLMWVRSRNPLCPWDVGTCAEAAFGRRLDMLKWARSQHPPCPWDAWTCEGATRGGHLDILEWLRDQGPRQETPNLPEAR</sequence>
<dbReference type="AlphaFoldDB" id="A0AAX4PLR5"/>
<evidence type="ECO:0000313" key="3">
    <source>
        <dbReference type="Proteomes" id="UP001472866"/>
    </source>
</evidence>
<evidence type="ECO:0000313" key="2">
    <source>
        <dbReference type="EMBL" id="WZN67300.1"/>
    </source>
</evidence>
<dbReference type="SUPFAM" id="SSF140860">
    <property type="entry name" value="Pseudo ankyrin repeat-like"/>
    <property type="match status" value="1"/>
</dbReference>
<feature type="region of interest" description="Disordered" evidence="1">
    <location>
        <begin position="1"/>
        <end position="23"/>
    </location>
</feature>
<name>A0AAX4PLR5_9CHLO</name>
<protein>
    <submittedName>
        <fullName evidence="2">Uncharacterized protein</fullName>
    </submittedName>
</protein>
<reference evidence="2 3" key="1">
    <citation type="submission" date="2024-03" db="EMBL/GenBank/DDBJ databases">
        <title>Complete genome sequence of the green alga Chloropicon roscoffensis RCC1871.</title>
        <authorList>
            <person name="Lemieux C."/>
            <person name="Pombert J.-F."/>
            <person name="Otis C."/>
            <person name="Turmel M."/>
        </authorList>
    </citation>
    <scope>NUCLEOTIDE SEQUENCE [LARGE SCALE GENOMIC DNA]</scope>
    <source>
        <strain evidence="2 3">RCC1871</strain>
    </source>
</reference>
<gene>
    <name evidence="2" type="ORF">HKI87_19g88740</name>
</gene>
<keyword evidence="3" id="KW-1185">Reference proteome</keyword>
<accession>A0AAX4PLR5</accession>
<evidence type="ECO:0000256" key="1">
    <source>
        <dbReference type="SAM" id="MobiDB-lite"/>
    </source>
</evidence>
<dbReference type="PANTHER" id="PTHR46586">
    <property type="entry name" value="ANKYRIN REPEAT-CONTAINING PROTEIN"/>
    <property type="match status" value="1"/>
</dbReference>
<organism evidence="2 3">
    <name type="scientific">Chloropicon roscoffensis</name>
    <dbReference type="NCBI Taxonomy" id="1461544"/>
    <lineage>
        <taxon>Eukaryota</taxon>
        <taxon>Viridiplantae</taxon>
        <taxon>Chlorophyta</taxon>
        <taxon>Chloropicophyceae</taxon>
        <taxon>Chloropicales</taxon>
        <taxon>Chloropicaceae</taxon>
        <taxon>Chloropicon</taxon>
    </lineage>
</organism>
<feature type="compositionally biased region" description="Basic and acidic residues" evidence="1">
    <location>
        <begin position="9"/>
        <end position="23"/>
    </location>
</feature>
<dbReference type="InterPro" id="IPR052050">
    <property type="entry name" value="SecEffector_AnkRepeat"/>
</dbReference>
<proteinExistence type="predicted"/>